<dbReference type="Gramene" id="TuG1812G0600002341.01.T01">
    <property type="protein sequence ID" value="TuG1812G0600002341.01.T01.cds411806"/>
    <property type="gene ID" value="TuG1812G0600002341.01"/>
</dbReference>
<dbReference type="Proteomes" id="UP000015106">
    <property type="component" value="Chromosome 6"/>
</dbReference>
<evidence type="ECO:0000313" key="1">
    <source>
        <dbReference type="EnsemblPlants" id="TuG1812G0600002341.01.T01.cds411806"/>
    </source>
</evidence>
<keyword evidence="2" id="KW-1185">Reference proteome</keyword>
<reference evidence="1" key="3">
    <citation type="submission" date="2022-06" db="UniProtKB">
        <authorList>
            <consortium name="EnsemblPlants"/>
        </authorList>
    </citation>
    <scope>IDENTIFICATION</scope>
</reference>
<proteinExistence type="predicted"/>
<protein>
    <submittedName>
        <fullName evidence="1">Uncharacterized protein</fullName>
    </submittedName>
</protein>
<sequence length="28" mass="2921">MALDKNISCNCTPLASNLNSIISLPSSN</sequence>
<name>A0A8R7USC4_TRIUA</name>
<evidence type="ECO:0000313" key="2">
    <source>
        <dbReference type="Proteomes" id="UP000015106"/>
    </source>
</evidence>
<dbReference type="AlphaFoldDB" id="A0A8R7USC4"/>
<reference evidence="1" key="2">
    <citation type="submission" date="2018-03" db="EMBL/GenBank/DDBJ databases">
        <title>The Triticum urartu genome reveals the dynamic nature of wheat genome evolution.</title>
        <authorList>
            <person name="Ling H."/>
            <person name="Ma B."/>
            <person name="Shi X."/>
            <person name="Liu H."/>
            <person name="Dong L."/>
            <person name="Sun H."/>
            <person name="Cao Y."/>
            <person name="Gao Q."/>
            <person name="Zheng S."/>
            <person name="Li Y."/>
            <person name="Yu Y."/>
            <person name="Du H."/>
            <person name="Qi M."/>
            <person name="Li Y."/>
            <person name="Yu H."/>
            <person name="Cui Y."/>
            <person name="Wang N."/>
            <person name="Chen C."/>
            <person name="Wu H."/>
            <person name="Zhao Y."/>
            <person name="Zhang J."/>
            <person name="Li Y."/>
            <person name="Zhou W."/>
            <person name="Zhang B."/>
            <person name="Hu W."/>
            <person name="Eijk M."/>
            <person name="Tang J."/>
            <person name="Witsenboer H."/>
            <person name="Zhao S."/>
            <person name="Li Z."/>
            <person name="Zhang A."/>
            <person name="Wang D."/>
            <person name="Liang C."/>
        </authorList>
    </citation>
    <scope>NUCLEOTIDE SEQUENCE [LARGE SCALE GENOMIC DNA]</scope>
    <source>
        <strain evidence="1">cv. G1812</strain>
    </source>
</reference>
<dbReference type="EnsemblPlants" id="TuG1812G0600002341.01.T01">
    <property type="protein sequence ID" value="TuG1812G0600002341.01.T01.cds411806"/>
    <property type="gene ID" value="TuG1812G0600002341.01"/>
</dbReference>
<organism evidence="1 2">
    <name type="scientific">Triticum urartu</name>
    <name type="common">Red wild einkorn</name>
    <name type="synonym">Crithodium urartu</name>
    <dbReference type="NCBI Taxonomy" id="4572"/>
    <lineage>
        <taxon>Eukaryota</taxon>
        <taxon>Viridiplantae</taxon>
        <taxon>Streptophyta</taxon>
        <taxon>Embryophyta</taxon>
        <taxon>Tracheophyta</taxon>
        <taxon>Spermatophyta</taxon>
        <taxon>Magnoliopsida</taxon>
        <taxon>Liliopsida</taxon>
        <taxon>Poales</taxon>
        <taxon>Poaceae</taxon>
        <taxon>BOP clade</taxon>
        <taxon>Pooideae</taxon>
        <taxon>Triticodae</taxon>
        <taxon>Triticeae</taxon>
        <taxon>Triticinae</taxon>
        <taxon>Triticum</taxon>
    </lineage>
</organism>
<reference evidence="2" key="1">
    <citation type="journal article" date="2013" name="Nature">
        <title>Draft genome of the wheat A-genome progenitor Triticum urartu.</title>
        <authorList>
            <person name="Ling H.Q."/>
            <person name="Zhao S."/>
            <person name="Liu D."/>
            <person name="Wang J."/>
            <person name="Sun H."/>
            <person name="Zhang C."/>
            <person name="Fan H."/>
            <person name="Li D."/>
            <person name="Dong L."/>
            <person name="Tao Y."/>
            <person name="Gao C."/>
            <person name="Wu H."/>
            <person name="Li Y."/>
            <person name="Cui Y."/>
            <person name="Guo X."/>
            <person name="Zheng S."/>
            <person name="Wang B."/>
            <person name="Yu K."/>
            <person name="Liang Q."/>
            <person name="Yang W."/>
            <person name="Lou X."/>
            <person name="Chen J."/>
            <person name="Feng M."/>
            <person name="Jian J."/>
            <person name="Zhang X."/>
            <person name="Luo G."/>
            <person name="Jiang Y."/>
            <person name="Liu J."/>
            <person name="Wang Z."/>
            <person name="Sha Y."/>
            <person name="Zhang B."/>
            <person name="Wu H."/>
            <person name="Tang D."/>
            <person name="Shen Q."/>
            <person name="Xue P."/>
            <person name="Zou S."/>
            <person name="Wang X."/>
            <person name="Liu X."/>
            <person name="Wang F."/>
            <person name="Yang Y."/>
            <person name="An X."/>
            <person name="Dong Z."/>
            <person name="Zhang K."/>
            <person name="Zhang X."/>
            <person name="Luo M.C."/>
            <person name="Dvorak J."/>
            <person name="Tong Y."/>
            <person name="Wang J."/>
            <person name="Yang H."/>
            <person name="Li Z."/>
            <person name="Wang D."/>
            <person name="Zhang A."/>
            <person name="Wang J."/>
        </authorList>
    </citation>
    <scope>NUCLEOTIDE SEQUENCE</scope>
    <source>
        <strain evidence="2">cv. G1812</strain>
    </source>
</reference>
<accession>A0A8R7USC4</accession>